<comment type="caution">
    <text evidence="1">The sequence shown here is derived from an EMBL/GenBank/DDBJ whole genome shotgun (WGS) entry which is preliminary data.</text>
</comment>
<name>A0A2H0YRD9_9BACT</name>
<protein>
    <recommendedName>
        <fullName evidence="3">Response regulatory domain-containing protein</fullName>
    </recommendedName>
</protein>
<reference evidence="2" key="1">
    <citation type="submission" date="2017-09" db="EMBL/GenBank/DDBJ databases">
        <title>Depth-based differentiation of microbial function through sediment-hosted aquifers and enrichment of novel symbionts in the deep terrestrial subsurface.</title>
        <authorList>
            <person name="Probst A.J."/>
            <person name="Ladd B."/>
            <person name="Jarett J.K."/>
            <person name="Geller-Mcgrath D.E."/>
            <person name="Sieber C.M.K."/>
            <person name="Emerson J.B."/>
            <person name="Anantharaman K."/>
            <person name="Thomas B.C."/>
            <person name="Malmstrom R."/>
            <person name="Stieglmeier M."/>
            <person name="Klingl A."/>
            <person name="Woyke T."/>
            <person name="Ryan C.M."/>
            <person name="Banfield J.F."/>
        </authorList>
    </citation>
    <scope>NUCLEOTIDE SEQUENCE [LARGE SCALE GENOMIC DNA]</scope>
</reference>
<dbReference type="AlphaFoldDB" id="A0A2H0YRD9"/>
<gene>
    <name evidence="1" type="ORF">COT26_00070</name>
</gene>
<proteinExistence type="predicted"/>
<organism evidence="1 2">
    <name type="scientific">Candidatus Kerfeldbacteria bacterium CG08_land_8_20_14_0_20_43_14</name>
    <dbReference type="NCBI Taxonomy" id="2014246"/>
    <lineage>
        <taxon>Bacteria</taxon>
        <taxon>Candidatus Kerfeldiibacteriota</taxon>
    </lineage>
</organism>
<evidence type="ECO:0000313" key="1">
    <source>
        <dbReference type="EMBL" id="PIS41048.1"/>
    </source>
</evidence>
<dbReference type="Proteomes" id="UP000236845">
    <property type="component" value="Unassembled WGS sequence"/>
</dbReference>
<evidence type="ECO:0008006" key="3">
    <source>
        <dbReference type="Google" id="ProtNLM"/>
    </source>
</evidence>
<accession>A0A2H0YRD9</accession>
<dbReference type="InterPro" id="IPR011006">
    <property type="entry name" value="CheY-like_superfamily"/>
</dbReference>
<evidence type="ECO:0000313" key="2">
    <source>
        <dbReference type="Proteomes" id="UP000236845"/>
    </source>
</evidence>
<sequence>MVKIILLIEDDDTIIRDHQRLNLPDVGIKCLTTAELRRGKIIDIALALQNHGTLAAIIVGGYFPEGEIKNGWEIVRQLKMSGIKAPIIGCSGDQSVAQKFLEAGANEFVERGMSNPTAPLKKLCL</sequence>
<dbReference type="Gene3D" id="3.40.50.2300">
    <property type="match status" value="1"/>
</dbReference>
<dbReference type="EMBL" id="PEXW01000002">
    <property type="protein sequence ID" value="PIS41048.1"/>
    <property type="molecule type" value="Genomic_DNA"/>
</dbReference>
<dbReference type="SUPFAM" id="SSF52172">
    <property type="entry name" value="CheY-like"/>
    <property type="match status" value="1"/>
</dbReference>